<reference evidence="3" key="1">
    <citation type="submission" date="2016-10" db="EMBL/GenBank/DDBJ databases">
        <authorList>
            <person name="Varghese N."/>
            <person name="Submissions S."/>
        </authorList>
    </citation>
    <scope>NUCLEOTIDE SEQUENCE [LARGE SCALE GENOMIC DNA]</scope>
    <source>
        <strain evidence="3">DSM 45459</strain>
    </source>
</reference>
<evidence type="ECO:0000256" key="1">
    <source>
        <dbReference type="SAM" id="Phobius"/>
    </source>
</evidence>
<sequence>MTIRGERRPWTHTTAADEDERLRARRDLARQEIGETVEALTRKADLSSRVRQTAHGLLTRTQANAAEVAGHVRADRNSRIAVGVALLAVAGVATVSYIALSRTRRAARPPLLRP</sequence>
<keyword evidence="1" id="KW-1133">Transmembrane helix</keyword>
<dbReference type="OrthoDB" id="9843273at2"/>
<evidence type="ECO:0008006" key="4">
    <source>
        <dbReference type="Google" id="ProtNLM"/>
    </source>
</evidence>
<accession>A0A1H0ZG09</accession>
<dbReference type="STRING" id="995062.SAMN04489718_1022"/>
<name>A0A1H0ZG09_9ACTN</name>
<keyword evidence="1" id="KW-0472">Membrane</keyword>
<feature type="transmembrane region" description="Helical" evidence="1">
    <location>
        <begin position="80"/>
        <end position="100"/>
    </location>
</feature>
<dbReference type="EMBL" id="FNKO01000001">
    <property type="protein sequence ID" value="SDQ26332.1"/>
    <property type="molecule type" value="Genomic_DNA"/>
</dbReference>
<dbReference type="Proteomes" id="UP000199301">
    <property type="component" value="Unassembled WGS sequence"/>
</dbReference>
<evidence type="ECO:0000313" key="3">
    <source>
        <dbReference type="Proteomes" id="UP000199301"/>
    </source>
</evidence>
<keyword evidence="3" id="KW-1185">Reference proteome</keyword>
<dbReference type="RefSeq" id="WP_092521426.1">
    <property type="nucleotide sequence ID" value="NZ_FNKO01000001.1"/>
</dbReference>
<keyword evidence="1" id="KW-0812">Transmembrane</keyword>
<evidence type="ECO:0000313" key="2">
    <source>
        <dbReference type="EMBL" id="SDQ26332.1"/>
    </source>
</evidence>
<dbReference type="AlphaFoldDB" id="A0A1H0ZG09"/>
<protein>
    <recommendedName>
        <fullName evidence="4">DUF3618 domain-containing protein</fullName>
    </recommendedName>
</protein>
<organism evidence="2 3">
    <name type="scientific">Actinopolyspora saharensis</name>
    <dbReference type="NCBI Taxonomy" id="995062"/>
    <lineage>
        <taxon>Bacteria</taxon>
        <taxon>Bacillati</taxon>
        <taxon>Actinomycetota</taxon>
        <taxon>Actinomycetes</taxon>
        <taxon>Actinopolysporales</taxon>
        <taxon>Actinopolysporaceae</taxon>
        <taxon>Actinopolyspora</taxon>
    </lineage>
</organism>
<proteinExistence type="predicted"/>
<gene>
    <name evidence="2" type="ORF">SAMN04489718_1022</name>
</gene>